<keyword evidence="5" id="KW-0970">Cilium biogenesis/degradation</keyword>
<gene>
    <name evidence="14 15 16 17" type="primary">LOC124293875</name>
</gene>
<proteinExistence type="inferred from homology"/>
<accession>A0ABM3FX91</accession>
<feature type="compositionally biased region" description="Basic and acidic residues" evidence="11">
    <location>
        <begin position="109"/>
        <end position="126"/>
    </location>
</feature>
<dbReference type="RefSeq" id="XP_046592627.1">
    <property type="nucleotide sequence ID" value="XM_046736671.1"/>
</dbReference>
<evidence type="ECO:0000256" key="4">
    <source>
        <dbReference type="ARBA" id="ARBA00022692"/>
    </source>
</evidence>
<evidence type="ECO:0000313" key="17">
    <source>
        <dbReference type="RefSeq" id="XP_046592629.1"/>
    </source>
</evidence>
<evidence type="ECO:0000256" key="5">
    <source>
        <dbReference type="ARBA" id="ARBA00022794"/>
    </source>
</evidence>
<evidence type="ECO:0000256" key="2">
    <source>
        <dbReference type="ARBA" id="ARBA00004141"/>
    </source>
</evidence>
<comment type="similarity">
    <text evidence="3">Belongs to the TMEM237 family.</text>
</comment>
<dbReference type="Proteomes" id="UP000829291">
    <property type="component" value="Chromosome 4"/>
</dbReference>
<dbReference type="PANTHER" id="PTHR28388:SF1">
    <property type="entry name" value="TRANSMEMBRANE PROTEIN 237"/>
    <property type="match status" value="1"/>
</dbReference>
<evidence type="ECO:0000256" key="9">
    <source>
        <dbReference type="ARBA" id="ARBA00023273"/>
    </source>
</evidence>
<keyword evidence="13" id="KW-1185">Reference proteome</keyword>
<evidence type="ECO:0000256" key="8">
    <source>
        <dbReference type="ARBA" id="ARBA00023136"/>
    </source>
</evidence>
<sequence length="400" mass="45774">MSIREQRYSSEIRYETGDDRSTNFDESDSDIKCTSTPVKKIDLVHLRQNISAPLNCDSEESTDVKTSVTRPLPKRRSAQVLKKQGVPRTRRTGIEKQTGKRQIRSKRRRPEESRNDDRGKVDEKTTTRRPRATDGNADSESRRRAENLQRQKKAADELPIAELLRNAQENQKNKTRYEEPSPMLELTTDTIYVQGRNGFSAVKIRKSNKVENATERFLRPIHVAIKMHNLSKCVMIWCQGLLGGIALTQILLVAKMEADPSLLALINATNYPQIISGIFLFLVTISLLSAMDRIDFGHFDLDQFCMISYRRCLAIVILLLYLVAICIHLTETDQYKNSTTLDQGTRQIDTIRTVDDEYTVQSNMYTWKYALCIVAWVCIAFGPTDDMTTTHLEALLEYAK</sequence>
<feature type="transmembrane region" description="Helical" evidence="12">
    <location>
        <begin position="274"/>
        <end position="291"/>
    </location>
</feature>
<evidence type="ECO:0000313" key="13">
    <source>
        <dbReference type="Proteomes" id="UP000829291"/>
    </source>
</evidence>
<name>A0ABM3FX91_NEOLC</name>
<evidence type="ECO:0000256" key="10">
    <source>
        <dbReference type="ARBA" id="ARBA00025631"/>
    </source>
</evidence>
<keyword evidence="9" id="KW-0966">Cell projection</keyword>
<feature type="transmembrane region" description="Helical" evidence="12">
    <location>
        <begin position="312"/>
        <end position="330"/>
    </location>
</feature>
<dbReference type="PANTHER" id="PTHR28388">
    <property type="entry name" value="TRANSMEMBRANE PROTEIN 237"/>
    <property type="match status" value="1"/>
</dbReference>
<evidence type="ECO:0000313" key="16">
    <source>
        <dbReference type="RefSeq" id="XP_046592628.1"/>
    </source>
</evidence>
<feature type="compositionally biased region" description="Basic and acidic residues" evidence="11">
    <location>
        <begin position="1"/>
        <end position="23"/>
    </location>
</feature>
<comment type="function">
    <text evidence="10">Component of the transition zone in primary cilia. Required for ciliogenesis.</text>
</comment>
<dbReference type="RefSeq" id="XP_046592626.1">
    <property type="nucleotide sequence ID" value="XM_046736670.1"/>
</dbReference>
<protein>
    <submittedName>
        <fullName evidence="14 15">Uncharacterized protein LOC124293875</fullName>
    </submittedName>
</protein>
<keyword evidence="6 12" id="KW-1133">Transmembrane helix</keyword>
<evidence type="ECO:0000256" key="11">
    <source>
        <dbReference type="SAM" id="MobiDB-lite"/>
    </source>
</evidence>
<feature type="compositionally biased region" description="Basic residues" evidence="11">
    <location>
        <begin position="99"/>
        <end position="108"/>
    </location>
</feature>
<reference evidence="14 15" key="1">
    <citation type="submission" date="2025-05" db="UniProtKB">
        <authorList>
            <consortium name="RefSeq"/>
        </authorList>
    </citation>
    <scope>IDENTIFICATION</scope>
    <source>
        <tissue evidence="14 15">Thorax and Abdomen</tissue>
    </source>
</reference>
<feature type="region of interest" description="Disordered" evidence="11">
    <location>
        <begin position="56"/>
        <end position="159"/>
    </location>
</feature>
<feature type="compositionally biased region" description="Basic and acidic residues" evidence="11">
    <location>
        <begin position="139"/>
        <end position="156"/>
    </location>
</feature>
<evidence type="ECO:0000256" key="12">
    <source>
        <dbReference type="SAM" id="Phobius"/>
    </source>
</evidence>
<dbReference type="RefSeq" id="XP_046592628.1">
    <property type="nucleotide sequence ID" value="XM_046736672.1"/>
</dbReference>
<organism evidence="13 16">
    <name type="scientific">Neodiprion lecontei</name>
    <name type="common">Redheaded pine sawfly</name>
    <dbReference type="NCBI Taxonomy" id="441921"/>
    <lineage>
        <taxon>Eukaryota</taxon>
        <taxon>Metazoa</taxon>
        <taxon>Ecdysozoa</taxon>
        <taxon>Arthropoda</taxon>
        <taxon>Hexapoda</taxon>
        <taxon>Insecta</taxon>
        <taxon>Pterygota</taxon>
        <taxon>Neoptera</taxon>
        <taxon>Endopterygota</taxon>
        <taxon>Hymenoptera</taxon>
        <taxon>Tenthredinoidea</taxon>
        <taxon>Diprionidae</taxon>
        <taxon>Diprioninae</taxon>
        <taxon>Neodiprion</taxon>
    </lineage>
</organism>
<evidence type="ECO:0000256" key="7">
    <source>
        <dbReference type="ARBA" id="ARBA00023069"/>
    </source>
</evidence>
<evidence type="ECO:0000256" key="3">
    <source>
        <dbReference type="ARBA" id="ARBA00008783"/>
    </source>
</evidence>
<feature type="region of interest" description="Disordered" evidence="11">
    <location>
        <begin position="1"/>
        <end position="33"/>
    </location>
</feature>
<dbReference type="Pfam" id="PF15383">
    <property type="entry name" value="TMEM237"/>
    <property type="match status" value="1"/>
</dbReference>
<evidence type="ECO:0000313" key="14">
    <source>
        <dbReference type="RefSeq" id="XP_046592626.1"/>
    </source>
</evidence>
<feature type="transmembrane region" description="Helical" evidence="12">
    <location>
        <begin position="234"/>
        <end position="254"/>
    </location>
</feature>
<evidence type="ECO:0000256" key="1">
    <source>
        <dbReference type="ARBA" id="ARBA00004138"/>
    </source>
</evidence>
<keyword evidence="7" id="KW-0969">Cilium</keyword>
<evidence type="ECO:0000313" key="15">
    <source>
        <dbReference type="RefSeq" id="XP_046592627.1"/>
    </source>
</evidence>
<evidence type="ECO:0000256" key="6">
    <source>
        <dbReference type="ARBA" id="ARBA00022989"/>
    </source>
</evidence>
<dbReference type="GeneID" id="124293875"/>
<dbReference type="RefSeq" id="XP_046592629.1">
    <property type="nucleotide sequence ID" value="XM_046736673.1"/>
</dbReference>
<keyword evidence="4 12" id="KW-0812">Transmembrane</keyword>
<keyword evidence="8 12" id="KW-0472">Membrane</keyword>
<feature type="transmembrane region" description="Helical" evidence="12">
    <location>
        <begin position="365"/>
        <end position="382"/>
    </location>
</feature>
<comment type="subcellular location">
    <subcellularLocation>
        <location evidence="1">Cell projection</location>
        <location evidence="1">Cilium</location>
    </subcellularLocation>
    <subcellularLocation>
        <location evidence="2">Membrane</location>
        <topology evidence="2">Multi-pass membrane protein</topology>
    </subcellularLocation>
</comment>
<dbReference type="InterPro" id="IPR029409">
    <property type="entry name" value="TMEM237"/>
</dbReference>